<evidence type="ECO:0000256" key="1">
    <source>
        <dbReference type="SAM" id="MobiDB-lite"/>
    </source>
</evidence>
<dbReference type="Gene3D" id="2.160.20.10">
    <property type="entry name" value="Single-stranded right-handed beta-helix, Pectin lyase-like"/>
    <property type="match status" value="1"/>
</dbReference>
<dbReference type="SUPFAM" id="SSF51126">
    <property type="entry name" value="Pectin lyase-like"/>
    <property type="match status" value="1"/>
</dbReference>
<dbReference type="InterPro" id="IPR012334">
    <property type="entry name" value="Pectin_lyas_fold"/>
</dbReference>
<gene>
    <name evidence="2" type="ORF">NX784_23030</name>
</gene>
<accession>A0ABT1ZX00</accession>
<feature type="region of interest" description="Disordered" evidence="1">
    <location>
        <begin position="72"/>
        <end position="93"/>
    </location>
</feature>
<sequence length="481" mass="50766">MTVRRLARRGLLAAGILAVAGAAALPALVDRVGVAPRTLAPYIEKRTSGHNPVIVGTGRRVAATLLALDRGTADAPPRQLPRDAGAQARPAGQAAGGIEVATPDALRAALLQAAPGDVITLAPGTYRFQGKGIAVGRPGRADARIVVRAATPGTVHIELATVEGFVVAAPYWRFENLDILGVCAADDYCEHAFHVVGDGHHFESVNNTIRDFNAHFKVNGDRGRYPDDGLIEHTTLGATHVRATTKPVTPVDIVAANGWTLRANLITDFVKRDGNGVSYGAFVKGGGRNNVFERNVVWCEQNLRGEPGQRIGLSLGGGGTGGEFCRDGRCITEQEGGVLRANLIVGCSDVGIYLNSAAASRILDNTLVDTAGIDVRYPTSSAVVDGNLVDGPVRSREGGIVHLGDNRALPLWRTYLGNHPVRSLFRAPETGDFSWRDGAPMREESDAIERPADALDLCGARRATQAVYGAFASFKDCAAAP</sequence>
<dbReference type="EMBL" id="JANUGW010000021">
    <property type="protein sequence ID" value="MCS0584471.1"/>
    <property type="molecule type" value="Genomic_DNA"/>
</dbReference>
<name>A0ABT1ZX00_9BURK</name>
<dbReference type="InterPro" id="IPR006311">
    <property type="entry name" value="TAT_signal"/>
</dbReference>
<comment type="caution">
    <text evidence="2">The sequence shown here is derived from an EMBL/GenBank/DDBJ whole genome shotgun (WGS) entry which is preliminary data.</text>
</comment>
<dbReference type="RefSeq" id="WP_258819023.1">
    <property type="nucleotide sequence ID" value="NZ_JANUGW010000021.1"/>
</dbReference>
<dbReference type="InterPro" id="IPR011050">
    <property type="entry name" value="Pectin_lyase_fold/virulence"/>
</dbReference>
<evidence type="ECO:0000313" key="3">
    <source>
        <dbReference type="Proteomes" id="UP001204151"/>
    </source>
</evidence>
<keyword evidence="3" id="KW-1185">Reference proteome</keyword>
<protein>
    <submittedName>
        <fullName evidence="2">Right-handed parallel beta-helix repeat-containing protein</fullName>
    </submittedName>
</protein>
<evidence type="ECO:0000313" key="2">
    <source>
        <dbReference type="EMBL" id="MCS0584471.1"/>
    </source>
</evidence>
<feature type="compositionally biased region" description="Low complexity" evidence="1">
    <location>
        <begin position="82"/>
        <end position="93"/>
    </location>
</feature>
<dbReference type="PROSITE" id="PS51318">
    <property type="entry name" value="TAT"/>
    <property type="match status" value="1"/>
</dbReference>
<proteinExistence type="predicted"/>
<reference evidence="2 3" key="1">
    <citation type="submission" date="2022-08" db="EMBL/GenBank/DDBJ databases">
        <title>Reclassification of Massilia species as members of the genera Telluria, Duganella, Pseudoduganella, Mokoshia gen. nov. and Zemynaea gen. nov. using orthogonal and non-orthogonal genome-based approaches.</title>
        <authorList>
            <person name="Bowman J.P."/>
        </authorList>
    </citation>
    <scope>NUCLEOTIDE SEQUENCE [LARGE SCALE GENOMIC DNA]</scope>
    <source>
        <strain evidence="2 3">JCM 31316</strain>
    </source>
</reference>
<dbReference type="Proteomes" id="UP001204151">
    <property type="component" value="Unassembled WGS sequence"/>
</dbReference>
<organism evidence="2 3">
    <name type="scientific">Massilia pinisoli</name>
    <dbReference type="NCBI Taxonomy" id="1772194"/>
    <lineage>
        <taxon>Bacteria</taxon>
        <taxon>Pseudomonadati</taxon>
        <taxon>Pseudomonadota</taxon>
        <taxon>Betaproteobacteria</taxon>
        <taxon>Burkholderiales</taxon>
        <taxon>Oxalobacteraceae</taxon>
        <taxon>Telluria group</taxon>
        <taxon>Massilia</taxon>
    </lineage>
</organism>